<comment type="similarity">
    <text evidence="2">Belongs to the TBCC family.</text>
</comment>
<dbReference type="Pfam" id="PF16752">
    <property type="entry name" value="TBCC_N"/>
    <property type="match status" value="1"/>
</dbReference>
<gene>
    <name evidence="7" type="primary">TBCC</name>
    <name evidence="7" type="ORF">A0J61_01310</name>
</gene>
<evidence type="ECO:0000256" key="1">
    <source>
        <dbReference type="ARBA" id="ARBA00004496"/>
    </source>
</evidence>
<dbReference type="InterPro" id="IPR017901">
    <property type="entry name" value="C-CAP_CF_C-like"/>
</dbReference>
<comment type="caution">
    <text evidence="7">The sequence shown here is derived from an EMBL/GenBank/DDBJ whole genome shotgun (WGS) entry which is preliminary data.</text>
</comment>
<dbReference type="FunCoup" id="A0A1C7NNT6">
    <property type="interactions" value="352"/>
</dbReference>
<dbReference type="Gene3D" id="2.160.20.70">
    <property type="match status" value="1"/>
</dbReference>
<evidence type="ECO:0000313" key="8">
    <source>
        <dbReference type="Proteomes" id="UP000093000"/>
    </source>
</evidence>
<keyword evidence="3" id="KW-0963">Cytoplasm</keyword>
<dbReference type="Pfam" id="PF07986">
    <property type="entry name" value="TBCC"/>
    <property type="match status" value="1"/>
</dbReference>
<dbReference type="InterPro" id="IPR027684">
    <property type="entry name" value="TBCC"/>
</dbReference>
<dbReference type="InterPro" id="IPR012945">
    <property type="entry name" value="Tubulin-bd_cofactor_C_dom"/>
</dbReference>
<organism evidence="7 8">
    <name type="scientific">Choanephora cucurbitarum</name>
    <dbReference type="NCBI Taxonomy" id="101091"/>
    <lineage>
        <taxon>Eukaryota</taxon>
        <taxon>Fungi</taxon>
        <taxon>Fungi incertae sedis</taxon>
        <taxon>Mucoromycota</taxon>
        <taxon>Mucoromycotina</taxon>
        <taxon>Mucoromycetes</taxon>
        <taxon>Mucorales</taxon>
        <taxon>Mucorineae</taxon>
        <taxon>Choanephoraceae</taxon>
        <taxon>Choanephoroideae</taxon>
        <taxon>Choanephora</taxon>
    </lineage>
</organism>
<evidence type="ECO:0000313" key="7">
    <source>
        <dbReference type="EMBL" id="OBZ90640.1"/>
    </source>
</evidence>
<evidence type="ECO:0000256" key="5">
    <source>
        <dbReference type="ARBA" id="ARBA00026055"/>
    </source>
</evidence>
<keyword evidence="8" id="KW-1185">Reference proteome</keyword>
<dbReference type="STRING" id="101091.A0A1C7NNT6"/>
<dbReference type="InterPro" id="IPR038397">
    <property type="entry name" value="TBCC_N_sf"/>
</dbReference>
<dbReference type="PANTHER" id="PTHR15139:SF0">
    <property type="entry name" value="TUBULIN-SPECIFIC CHAPERONE C"/>
    <property type="match status" value="1"/>
</dbReference>
<reference evidence="7 8" key="1">
    <citation type="submission" date="2016-03" db="EMBL/GenBank/DDBJ databases">
        <title>Choanephora cucurbitarum.</title>
        <authorList>
            <person name="Min B."/>
            <person name="Park H."/>
            <person name="Park J.-H."/>
            <person name="Shin H.-D."/>
            <person name="Choi I.-G."/>
        </authorList>
    </citation>
    <scope>NUCLEOTIDE SEQUENCE [LARGE SCALE GENOMIC DNA]</scope>
    <source>
        <strain evidence="7 8">KUS-F28377</strain>
    </source>
</reference>
<evidence type="ECO:0000256" key="2">
    <source>
        <dbReference type="ARBA" id="ARBA00008848"/>
    </source>
</evidence>
<feature type="domain" description="C-CAP/cofactor C-like" evidence="6">
    <location>
        <begin position="136"/>
        <end position="263"/>
    </location>
</feature>
<dbReference type="PANTHER" id="PTHR15139">
    <property type="entry name" value="TUBULIN FOLDING COFACTOR C"/>
    <property type="match status" value="1"/>
</dbReference>
<dbReference type="Gene3D" id="1.20.58.1250">
    <property type="entry name" value="Tubulin Binding Cofactor C, N-terminal domain"/>
    <property type="match status" value="1"/>
</dbReference>
<sequence>MAEKTATEASNDFFLEFRAERQAIQDLIEQSQDIPKHDLANHFSDALQKINHLEKRLTKATAYIPSYDERQFSIQLRELNDALDKTKTDLTPKPKFSFKSKKKKTATKLPSSDDVKTVQKQKDDTDMLSDATVLFKDETNTILSLENQNTNGSRIDVLLSNLKDCIIILEKKDVSLSAVHIKNADRCVIYGGTIEGSVLMYGLTNSTLIVGCHQFRMHESRNVDIMLHVTSRPIIEDSNQIQVGRWNVEGSNNYYNQVEDFNWLKKQASPNWKLMDLTREKALENQLDLFKNPKEDLLTKQSELLPLS</sequence>
<dbReference type="GO" id="GO:0015631">
    <property type="term" value="F:tubulin binding"/>
    <property type="evidence" value="ECO:0007669"/>
    <property type="project" value="InterPro"/>
</dbReference>
<dbReference type="GO" id="GO:0005737">
    <property type="term" value="C:cytoplasm"/>
    <property type="evidence" value="ECO:0007669"/>
    <property type="project" value="UniProtKB-SubCell"/>
</dbReference>
<dbReference type="InterPro" id="IPR031925">
    <property type="entry name" value="TBCC_N"/>
</dbReference>
<dbReference type="InParanoid" id="A0A1C7NNT6"/>
<accession>A0A1C7NNT6</accession>
<evidence type="ECO:0000256" key="4">
    <source>
        <dbReference type="ARBA" id="ARBA00022990"/>
    </source>
</evidence>
<protein>
    <submittedName>
        <fullName evidence="7">Tubulin-specific chaperone C</fullName>
    </submittedName>
</protein>
<dbReference type="GO" id="GO:0007021">
    <property type="term" value="P:tubulin complex assembly"/>
    <property type="evidence" value="ECO:0007669"/>
    <property type="project" value="TreeGrafter"/>
</dbReference>
<dbReference type="OrthoDB" id="194775at2759"/>
<comment type="subunit">
    <text evidence="5">Supercomplex made of cofactors A to E. Cofactors A and D function by capturing and stabilizing tubulin in a quasi-native conformation. Cofactor E binds to the cofactor D-tubulin complex; interaction with cofactor C then causes the release of tubulin polypeptides that are committed to the native state.</text>
</comment>
<dbReference type="AlphaFoldDB" id="A0A1C7NNT6"/>
<name>A0A1C7NNT6_9FUNG</name>
<dbReference type="InterPro" id="IPR016098">
    <property type="entry name" value="CAP/MinC_C"/>
</dbReference>
<comment type="subcellular location">
    <subcellularLocation>
        <location evidence="1">Cytoplasm</location>
    </subcellularLocation>
</comment>
<evidence type="ECO:0000256" key="3">
    <source>
        <dbReference type="ARBA" id="ARBA00022490"/>
    </source>
</evidence>
<evidence type="ECO:0000259" key="6">
    <source>
        <dbReference type="PROSITE" id="PS51329"/>
    </source>
</evidence>
<dbReference type="Proteomes" id="UP000093000">
    <property type="component" value="Unassembled WGS sequence"/>
</dbReference>
<dbReference type="GO" id="GO:0007023">
    <property type="term" value="P:post-chaperonin tubulin folding pathway"/>
    <property type="evidence" value="ECO:0007669"/>
    <property type="project" value="InterPro"/>
</dbReference>
<proteinExistence type="inferred from homology"/>
<keyword evidence="4" id="KW-0007">Acetylation</keyword>
<dbReference type="EMBL" id="LUGH01000040">
    <property type="protein sequence ID" value="OBZ90640.1"/>
    <property type="molecule type" value="Genomic_DNA"/>
</dbReference>
<dbReference type="PROSITE" id="PS51329">
    <property type="entry name" value="C_CAP_COFACTOR_C"/>
    <property type="match status" value="1"/>
</dbReference>